<feature type="region of interest" description="Disordered" evidence="1">
    <location>
        <begin position="217"/>
        <end position="289"/>
    </location>
</feature>
<dbReference type="GO" id="GO:0036297">
    <property type="term" value="P:interstrand cross-link repair"/>
    <property type="evidence" value="ECO:0007669"/>
    <property type="project" value="InterPro"/>
</dbReference>
<gene>
    <name evidence="2" type="ORF">KC19_6G049000</name>
</gene>
<dbReference type="GO" id="GO:0043240">
    <property type="term" value="C:Fanconi anaemia nuclear complex"/>
    <property type="evidence" value="ECO:0007669"/>
    <property type="project" value="InterPro"/>
</dbReference>
<evidence type="ECO:0000256" key="1">
    <source>
        <dbReference type="SAM" id="MobiDB-lite"/>
    </source>
</evidence>
<organism evidence="2 3">
    <name type="scientific">Ceratodon purpureus</name>
    <name type="common">Fire moss</name>
    <name type="synonym">Dicranum purpureum</name>
    <dbReference type="NCBI Taxonomy" id="3225"/>
    <lineage>
        <taxon>Eukaryota</taxon>
        <taxon>Viridiplantae</taxon>
        <taxon>Streptophyta</taxon>
        <taxon>Embryophyta</taxon>
        <taxon>Bryophyta</taxon>
        <taxon>Bryophytina</taxon>
        <taxon>Bryopsida</taxon>
        <taxon>Dicranidae</taxon>
        <taxon>Pseudoditrichales</taxon>
        <taxon>Ditrichaceae</taxon>
        <taxon>Ceratodon</taxon>
    </lineage>
</organism>
<dbReference type="AlphaFoldDB" id="A0A8T0HDV8"/>
<evidence type="ECO:0000313" key="3">
    <source>
        <dbReference type="Proteomes" id="UP000822688"/>
    </source>
</evidence>
<evidence type="ECO:0008006" key="4">
    <source>
        <dbReference type="Google" id="ProtNLM"/>
    </source>
</evidence>
<evidence type="ECO:0000313" key="2">
    <source>
        <dbReference type="EMBL" id="KAG0568847.1"/>
    </source>
</evidence>
<dbReference type="Gene3D" id="1.25.40.480">
    <property type="match status" value="1"/>
</dbReference>
<feature type="compositionally biased region" description="Polar residues" evidence="1">
    <location>
        <begin position="238"/>
        <end position="247"/>
    </location>
</feature>
<dbReference type="EMBL" id="CM026427">
    <property type="protein sequence ID" value="KAG0568847.1"/>
    <property type="molecule type" value="Genomic_DNA"/>
</dbReference>
<keyword evidence="3" id="KW-1185">Reference proteome</keyword>
<dbReference type="PANTHER" id="PTHR32094:SF5">
    <property type="entry name" value="FANCONI ANEMIA GROUP E PROTEIN"/>
    <property type="match status" value="1"/>
</dbReference>
<proteinExistence type="predicted"/>
<accession>A0A8T0HDV8</accession>
<protein>
    <recommendedName>
        <fullName evidence="4">Fanconi Anaemia group E protein C-terminal domain-containing protein</fullName>
    </recommendedName>
</protein>
<comment type="caution">
    <text evidence="2">The sequence shown here is derived from an EMBL/GenBank/DDBJ whole genome shotgun (WGS) entry which is preliminary data.</text>
</comment>
<sequence length="555" mass="60553">MAWQEVADGRWRALLEIFRDSTPAVQAARHWVETQGYGGALGTASTQRNARGVLQSLSRFVPELLAKPVVVIEEQSGAAVSVCNQLWIQTLPSAMQTDILTFLSAERRHFLSKDLVVLASTLLAARDTDFWVRLAASSLLNFQNGESNHHSPFLGYTPTLSQKQALDEYNSLPSWLEEYKGSESALISDLPPRQEDARTENNDEALGQAEEELAKKITSNGGDKVIHIDDDQDELPTSRAQSTSQTLLGKRKHDANPEIDSQHTSPQAQVKEGPAPENTMPGSDNLEAVSDEDDNTAKEILGEDLFSRAKNLGISLQSNSSHLGLPSDIEIMSIASNLSLVLKLIKPWLADDETTSLLVGALLGEQSGYAQSTQILTHVLLPKLTSMQEPPSRTLGSAVLQAGKAHPRATVDAIIIPLLVNPEAGSTVKCDLINRVVKECFSPEGASSLCNRLFCPRTEEQKLHSWVWTEGTVGVVHTLLSLKVALEEAALEGMISLLEQYCNQFSASLKFSNLLLNLVTKYGSQIKPYKAVLQQVVSSTKTFLTKSILAKVNAL</sequence>
<dbReference type="InterPro" id="IPR039685">
    <property type="entry name" value="FANCE"/>
</dbReference>
<name>A0A8T0HDV8_CERPU</name>
<dbReference type="Proteomes" id="UP000822688">
    <property type="component" value="Chromosome 6"/>
</dbReference>
<reference evidence="2 3" key="1">
    <citation type="submission" date="2020-06" db="EMBL/GenBank/DDBJ databases">
        <title>WGS assembly of Ceratodon purpureus strain R40.</title>
        <authorList>
            <person name="Carey S.B."/>
            <person name="Jenkins J."/>
            <person name="Shu S."/>
            <person name="Lovell J.T."/>
            <person name="Sreedasyam A."/>
            <person name="Maumus F."/>
            <person name="Tiley G.P."/>
            <person name="Fernandez-Pozo N."/>
            <person name="Barry K."/>
            <person name="Chen C."/>
            <person name="Wang M."/>
            <person name="Lipzen A."/>
            <person name="Daum C."/>
            <person name="Saski C.A."/>
            <person name="Payton A.C."/>
            <person name="Mcbreen J.C."/>
            <person name="Conrad R.E."/>
            <person name="Kollar L.M."/>
            <person name="Olsson S."/>
            <person name="Huttunen S."/>
            <person name="Landis J.B."/>
            <person name="Wickett N.J."/>
            <person name="Johnson M.G."/>
            <person name="Rensing S.A."/>
            <person name="Grimwood J."/>
            <person name="Schmutz J."/>
            <person name="Mcdaniel S.F."/>
        </authorList>
    </citation>
    <scope>NUCLEOTIDE SEQUENCE [LARGE SCALE GENOMIC DNA]</scope>
    <source>
        <strain evidence="2 3">R40</strain>
    </source>
</reference>
<dbReference type="PANTHER" id="PTHR32094">
    <property type="entry name" value="FANCONI ANEMIA GROUP E PROTEIN"/>
    <property type="match status" value="1"/>
</dbReference>